<sequence>MDAASSSMSMAMPSSTAGAMPMSSSNMTMTMESMTMVFFASTSTPLWSSAFTPSTAGQYAGACIFLIAFAVVFRFLLGLRCNLYRVVAAVKQRRSGSLLQPDTMEIKGTPPRRWRAGEAVITGTLDAVIAGVSYLLMLAVMTFNVGYFLSVIGGVFLGSVLSSHLSDSVERH</sequence>
<feature type="region of interest" description="Disordered" evidence="5">
    <location>
        <begin position="1"/>
        <end position="20"/>
    </location>
</feature>
<evidence type="ECO:0000256" key="4">
    <source>
        <dbReference type="RuleBase" id="RU367022"/>
    </source>
</evidence>
<keyword evidence="2 4" id="KW-1133">Transmembrane helix</keyword>
<accession>A0A014QTI0</accession>
<evidence type="ECO:0000256" key="5">
    <source>
        <dbReference type="SAM" id="MobiDB-lite"/>
    </source>
</evidence>
<evidence type="ECO:0000313" key="7">
    <source>
        <dbReference type="Proteomes" id="UP000030151"/>
    </source>
</evidence>
<evidence type="ECO:0000256" key="2">
    <source>
        <dbReference type="ARBA" id="ARBA00022989"/>
    </source>
</evidence>
<comment type="caution">
    <text evidence="6">The sequence shown here is derived from an EMBL/GenBank/DDBJ whole genome shotgun (WGS) entry which is preliminary data.</text>
</comment>
<proteinExistence type="inferred from homology"/>
<keyword evidence="4" id="KW-0187">Copper transport</keyword>
<keyword evidence="3 4" id="KW-0472">Membrane</keyword>
<dbReference type="GO" id="GO:0005375">
    <property type="term" value="F:copper ion transmembrane transporter activity"/>
    <property type="evidence" value="ECO:0007669"/>
    <property type="project" value="UniProtKB-UniRule"/>
</dbReference>
<name>A0A014QTI0_9HYPO</name>
<dbReference type="PANTHER" id="PTHR12483:SF120">
    <property type="entry name" value="HIGH-AFFINITY COPPER TRANSPORTER CTRA2"/>
    <property type="match status" value="1"/>
</dbReference>
<dbReference type="PANTHER" id="PTHR12483">
    <property type="entry name" value="SOLUTE CARRIER FAMILY 31 COPPER TRANSPORTERS"/>
    <property type="match status" value="1"/>
</dbReference>
<dbReference type="InterPro" id="IPR007274">
    <property type="entry name" value="Cop_transporter"/>
</dbReference>
<dbReference type="Pfam" id="PF04145">
    <property type="entry name" value="Ctr"/>
    <property type="match status" value="1"/>
</dbReference>
<evidence type="ECO:0000256" key="3">
    <source>
        <dbReference type="ARBA" id="ARBA00023136"/>
    </source>
</evidence>
<gene>
    <name evidence="6" type="ORF">X797_010708</name>
</gene>
<organism evidence="6 7">
    <name type="scientific">Metarhizium robertsii</name>
    <dbReference type="NCBI Taxonomy" id="568076"/>
    <lineage>
        <taxon>Eukaryota</taxon>
        <taxon>Fungi</taxon>
        <taxon>Dikarya</taxon>
        <taxon>Ascomycota</taxon>
        <taxon>Pezizomycotina</taxon>
        <taxon>Sordariomycetes</taxon>
        <taxon>Hypocreomycetidae</taxon>
        <taxon>Hypocreales</taxon>
        <taxon>Clavicipitaceae</taxon>
        <taxon>Metarhizium</taxon>
    </lineage>
</organism>
<keyword evidence="1 4" id="KW-0812">Transmembrane</keyword>
<feature type="transmembrane region" description="Helical" evidence="4">
    <location>
        <begin position="58"/>
        <end position="77"/>
    </location>
</feature>
<dbReference type="eggNOG" id="ENOG502SPC4">
    <property type="taxonomic scope" value="Eukaryota"/>
</dbReference>
<dbReference type="EMBL" id="JELW01000053">
    <property type="protein sequence ID" value="EXU96208.1"/>
    <property type="molecule type" value="Genomic_DNA"/>
</dbReference>
<comment type="subcellular location">
    <subcellularLocation>
        <location evidence="4">Membrane</location>
        <topology evidence="4">Multi-pass membrane protein</topology>
    </subcellularLocation>
</comment>
<evidence type="ECO:0000313" key="6">
    <source>
        <dbReference type="EMBL" id="EXU96208.1"/>
    </source>
</evidence>
<keyword evidence="4" id="KW-0186">Copper</keyword>
<dbReference type="Proteomes" id="UP000030151">
    <property type="component" value="Unassembled WGS sequence"/>
</dbReference>
<evidence type="ECO:0000256" key="1">
    <source>
        <dbReference type="ARBA" id="ARBA00022692"/>
    </source>
</evidence>
<keyword evidence="4" id="KW-0406">Ion transport</keyword>
<protein>
    <recommendedName>
        <fullName evidence="4">Copper transport protein</fullName>
    </recommendedName>
</protein>
<comment type="similarity">
    <text evidence="4">Belongs to the copper transporter (Ctr) (TC 1.A.56) family. SLC31A subfamily.</text>
</comment>
<dbReference type="HOGENOM" id="CLU_090404_1_0_1"/>
<dbReference type="AlphaFoldDB" id="A0A014QTI0"/>
<reference evidence="6 7" key="1">
    <citation type="submission" date="2014-02" db="EMBL/GenBank/DDBJ databases">
        <title>The genome sequence of the entomopathogenic fungus Metarhizium robertsii ARSEF 2575.</title>
        <authorList>
            <person name="Giuliano Garisto Donzelli B."/>
            <person name="Roe B.A."/>
            <person name="Macmil S.L."/>
            <person name="Krasnoff S.B."/>
            <person name="Gibson D.M."/>
        </authorList>
    </citation>
    <scope>NUCLEOTIDE SEQUENCE [LARGE SCALE GENOMIC DNA]</scope>
    <source>
        <strain evidence="6 7">ARSEF 2575</strain>
    </source>
</reference>
<keyword evidence="4" id="KW-0813">Transport</keyword>
<dbReference type="GO" id="GO:0005886">
    <property type="term" value="C:plasma membrane"/>
    <property type="evidence" value="ECO:0007669"/>
    <property type="project" value="TreeGrafter"/>
</dbReference>